<dbReference type="EMBL" id="JXKQ01000028">
    <property type="protein sequence ID" value="OJG41036.1"/>
    <property type="molecule type" value="Genomic_DNA"/>
</dbReference>
<gene>
    <name evidence="2" type="ORF">RV04_GL001224</name>
</gene>
<dbReference type="GO" id="GO:0008170">
    <property type="term" value="F:N-methyltransferase activity"/>
    <property type="evidence" value="ECO:0007669"/>
    <property type="project" value="InterPro"/>
</dbReference>
<dbReference type="RefSeq" id="WP_071858834.1">
    <property type="nucleotide sequence ID" value="NZ_JBHSHK010000007.1"/>
</dbReference>
<dbReference type="InterPro" id="IPR029063">
    <property type="entry name" value="SAM-dependent_MTases_sf"/>
</dbReference>
<evidence type="ECO:0000259" key="1">
    <source>
        <dbReference type="Pfam" id="PF02384"/>
    </source>
</evidence>
<evidence type="ECO:0000313" key="2">
    <source>
        <dbReference type="EMBL" id="OJG41036.1"/>
    </source>
</evidence>
<dbReference type="Gene3D" id="3.40.50.150">
    <property type="entry name" value="Vaccinia Virus protein VP39"/>
    <property type="match status" value="1"/>
</dbReference>
<protein>
    <recommendedName>
        <fullName evidence="1">DNA methylase adenine-specific domain-containing protein</fullName>
    </recommendedName>
</protein>
<dbReference type="SUPFAM" id="SSF53335">
    <property type="entry name" value="S-adenosyl-L-methionine-dependent methyltransferases"/>
    <property type="match status" value="1"/>
</dbReference>
<dbReference type="Proteomes" id="UP000182077">
    <property type="component" value="Unassembled WGS sequence"/>
</dbReference>
<dbReference type="Pfam" id="PF02384">
    <property type="entry name" value="N6_Mtase"/>
    <property type="match status" value="1"/>
</dbReference>
<accession>A0A1L8T9W3</accession>
<dbReference type="STRING" id="249189.RV04_GL001224"/>
<dbReference type="AlphaFoldDB" id="A0A1L8T9W3"/>
<dbReference type="GO" id="GO:0003677">
    <property type="term" value="F:DNA binding"/>
    <property type="evidence" value="ECO:0007669"/>
    <property type="project" value="InterPro"/>
</dbReference>
<sequence>MSLTTDQINKLLGIKESYQASAKLLKILFDKKKREELFRAFLELETDMTSDWFHVYFEEEHANKLKYAQDFTPDSISKLLAALTGNDTGIRLDVASGTGSLTIQRWHADRCTMTPFEYQPSMFYYQCEELSDRALPFLLFNLMIRGMNATVIHGDSLSREVKQAYFIQNDNDDFMNFSSLNVMPHSKQTEEYLDIRKWLDEPINHIESPLSVLSRLGLKREPEQIALF</sequence>
<keyword evidence="3" id="KW-1185">Reference proteome</keyword>
<dbReference type="OrthoDB" id="9814572at2"/>
<comment type="caution">
    <text evidence="2">The sequence shown here is derived from an EMBL/GenBank/DDBJ whole genome shotgun (WGS) entry which is preliminary data.</text>
</comment>
<feature type="domain" description="DNA methylase adenine-specific" evidence="1">
    <location>
        <begin position="67"/>
        <end position="163"/>
    </location>
</feature>
<evidence type="ECO:0000313" key="3">
    <source>
        <dbReference type="Proteomes" id="UP000182077"/>
    </source>
</evidence>
<proteinExistence type="predicted"/>
<organism evidence="2 3">
    <name type="scientific">Enterococcus hermanniensis</name>
    <dbReference type="NCBI Taxonomy" id="249189"/>
    <lineage>
        <taxon>Bacteria</taxon>
        <taxon>Bacillati</taxon>
        <taxon>Bacillota</taxon>
        <taxon>Bacilli</taxon>
        <taxon>Lactobacillales</taxon>
        <taxon>Enterococcaceae</taxon>
        <taxon>Enterococcus</taxon>
    </lineage>
</organism>
<reference evidence="2 3" key="1">
    <citation type="submission" date="2014-12" db="EMBL/GenBank/DDBJ databases">
        <title>Draft genome sequences of 29 type strains of Enterococci.</title>
        <authorList>
            <person name="Zhong Z."/>
            <person name="Sun Z."/>
            <person name="Liu W."/>
            <person name="Zhang W."/>
            <person name="Zhang H."/>
        </authorList>
    </citation>
    <scope>NUCLEOTIDE SEQUENCE [LARGE SCALE GENOMIC DNA]</scope>
    <source>
        <strain evidence="2 3">DSM 17122</strain>
    </source>
</reference>
<name>A0A1L8T9W3_9ENTE</name>
<dbReference type="InterPro" id="IPR003356">
    <property type="entry name" value="DNA_methylase_A-5"/>
</dbReference>